<name>A0ABV9QDS2_9BURK</name>
<dbReference type="RefSeq" id="WP_382431847.1">
    <property type="nucleotide sequence ID" value="NZ_JBHSHJ010000005.1"/>
</dbReference>
<reference evidence="3" key="1">
    <citation type="journal article" date="2019" name="Int. J. Syst. Evol. Microbiol.">
        <title>The Global Catalogue of Microorganisms (GCM) 10K type strain sequencing project: providing services to taxonomists for standard genome sequencing and annotation.</title>
        <authorList>
            <consortium name="The Broad Institute Genomics Platform"/>
            <consortium name="The Broad Institute Genome Sequencing Center for Infectious Disease"/>
            <person name="Wu L."/>
            <person name="Ma J."/>
        </authorList>
    </citation>
    <scope>NUCLEOTIDE SEQUENCE [LARGE SCALE GENOMIC DNA]</scope>
    <source>
        <strain evidence="3">CCUG 49452</strain>
    </source>
</reference>
<dbReference type="InterPro" id="IPR018968">
    <property type="entry name" value="Phasin"/>
</dbReference>
<organism evidence="2 3">
    <name type="scientific">Giesbergeria sinuosa</name>
    <dbReference type="NCBI Taxonomy" id="80883"/>
    <lineage>
        <taxon>Bacteria</taxon>
        <taxon>Pseudomonadati</taxon>
        <taxon>Pseudomonadota</taxon>
        <taxon>Betaproteobacteria</taxon>
        <taxon>Burkholderiales</taxon>
        <taxon>Comamonadaceae</taxon>
        <taxon>Giesbergeria</taxon>
    </lineage>
</organism>
<dbReference type="Pfam" id="PF09361">
    <property type="entry name" value="Phasin_2"/>
    <property type="match status" value="1"/>
</dbReference>
<dbReference type="EMBL" id="JBHSHJ010000005">
    <property type="protein sequence ID" value="MFC4788938.1"/>
    <property type="molecule type" value="Genomic_DNA"/>
</dbReference>
<evidence type="ECO:0000313" key="3">
    <source>
        <dbReference type="Proteomes" id="UP001596001"/>
    </source>
</evidence>
<accession>A0ABV9QDS2</accession>
<comment type="caution">
    <text evidence="2">The sequence shown here is derived from an EMBL/GenBank/DDBJ whole genome shotgun (WGS) entry which is preliminary data.</text>
</comment>
<evidence type="ECO:0000313" key="2">
    <source>
        <dbReference type="EMBL" id="MFC4788938.1"/>
    </source>
</evidence>
<dbReference type="InterPro" id="IPR010127">
    <property type="entry name" value="Phasin_subfam-1"/>
</dbReference>
<sequence>MQTINAQTFTDAGKNAAADFAAAATTTFAGFEKLAELNLATAKSVLNGTLNSLQAVAAAKTPEEVLSAQTNLVKPLAEKATAYGRSVYEIASETSSELTKASKEKMAEAQKTFNTSLESMTKNAPAGSEAFVAAFKNAAATGQQVLDSAQAAAKQAVAQAEAHVTDVVAKTVKSTAKA</sequence>
<gene>
    <name evidence="2" type="ORF">ACFO6X_08090</name>
</gene>
<proteinExistence type="predicted"/>
<dbReference type="Proteomes" id="UP001596001">
    <property type="component" value="Unassembled WGS sequence"/>
</dbReference>
<evidence type="ECO:0000259" key="1">
    <source>
        <dbReference type="Pfam" id="PF09361"/>
    </source>
</evidence>
<feature type="domain" description="Phasin" evidence="1">
    <location>
        <begin position="7"/>
        <end position="104"/>
    </location>
</feature>
<dbReference type="NCBIfam" id="TIGR01841">
    <property type="entry name" value="phasin"/>
    <property type="match status" value="1"/>
</dbReference>
<keyword evidence="3" id="KW-1185">Reference proteome</keyword>
<protein>
    <submittedName>
        <fullName evidence="2">Phasin family protein</fullName>
    </submittedName>
</protein>